<dbReference type="InterPro" id="IPR037401">
    <property type="entry name" value="SnoaL-like"/>
</dbReference>
<evidence type="ECO:0000256" key="4">
    <source>
        <dbReference type="ARBA" id="ARBA00023002"/>
    </source>
</evidence>
<comment type="caution">
    <text evidence="8">The sequence shown here is derived from an EMBL/GenBank/DDBJ whole genome shotgun (WGS) entry which is preliminary data.</text>
</comment>
<dbReference type="Gene3D" id="3.30.465.10">
    <property type="match status" value="1"/>
</dbReference>
<dbReference type="RefSeq" id="WP_246539081.1">
    <property type="nucleotide sequence ID" value="NZ_BMTZ01000010.1"/>
</dbReference>
<comment type="cofactor">
    <cofactor evidence="1">
        <name>FAD</name>
        <dbReference type="ChEBI" id="CHEBI:57692"/>
    </cofactor>
</comment>
<evidence type="ECO:0000313" key="8">
    <source>
        <dbReference type="EMBL" id="GGT59339.1"/>
    </source>
</evidence>
<feature type="region of interest" description="Disordered" evidence="5">
    <location>
        <begin position="157"/>
        <end position="229"/>
    </location>
</feature>
<dbReference type="InterPro" id="IPR036271">
    <property type="entry name" value="Tet_transcr_reg_TetR-rel_C_sf"/>
</dbReference>
<keyword evidence="9" id="KW-1185">Reference proteome</keyword>
<dbReference type="InterPro" id="IPR012951">
    <property type="entry name" value="BBE"/>
</dbReference>
<evidence type="ECO:0008006" key="10">
    <source>
        <dbReference type="Google" id="ProtNLM"/>
    </source>
</evidence>
<evidence type="ECO:0000256" key="3">
    <source>
        <dbReference type="ARBA" id="ARBA00022827"/>
    </source>
</evidence>
<evidence type="ECO:0000259" key="6">
    <source>
        <dbReference type="Pfam" id="PF08031"/>
    </source>
</evidence>
<sequence>MEVGSVNDAGIQAVLSALWSAADVHGCFGLRDREPEEQDPVPCTELAAYGFEIYLAEKREALALAPDDPVADLYRGWDLHVGFGVRHPAFYMLMYGTVQRGRRPLAADEAHALLVTLLGRAADAGRFRVPVAQATRVIHAATTGATLALIGWHGCGTPSSPRSRRTRPPHPRRTWPRAYSPSTPRWERRLPPSPQLRTPGCPCETPRRRCSANGSSNWQAEPGRCSAGSGRAVTNVHPETLNFGVVTAMEFALFPVAQLWAGGLFFDGADAAAVLHTYAEVTADAPDELSSSIALLRLPALPGVPAFLADRFAVHVRISCLGPAAEATRLVAPLRAAAPVLADALGPMPYASFAEIHNDPADPAPFMERTAMLRSLPAEAVEEILSAAGPTADCPVHFVELRHLGGALARTADNAVGHRDARFALWIVGVGAPDAFTAMNVYADELLQRMRPWSAGGRCLNFMAAQDTGVSDVRAAYDEAHYRRLRSVKTRFDPDNLFRLNHNIPPEERPMSDDKLQLLIDHAAIADALHRYTAGLDHGDADLLASSLTEDAMVDLTPATSKIGLDFPALKPRDTVVGALIPAVGPLDTSHVISNIRATVDGDTAHVNCYAMAQHYLPQEGPEPDRTRHALMMNRYDADLTRDGSAWRISRLTIDNAWFEGDETVLLPGD</sequence>
<evidence type="ECO:0000256" key="1">
    <source>
        <dbReference type="ARBA" id="ARBA00001974"/>
    </source>
</evidence>
<evidence type="ECO:0000313" key="9">
    <source>
        <dbReference type="Proteomes" id="UP000629911"/>
    </source>
</evidence>
<evidence type="ECO:0000256" key="2">
    <source>
        <dbReference type="ARBA" id="ARBA00022630"/>
    </source>
</evidence>
<dbReference type="EMBL" id="BMTZ01000010">
    <property type="protein sequence ID" value="GGT59339.1"/>
    <property type="molecule type" value="Genomic_DNA"/>
</dbReference>
<organism evidence="8 9">
    <name type="scientific">Streptomyces variabilis</name>
    <dbReference type="NCBI Taxonomy" id="67372"/>
    <lineage>
        <taxon>Bacteria</taxon>
        <taxon>Bacillati</taxon>
        <taxon>Actinomycetota</taxon>
        <taxon>Actinomycetes</taxon>
        <taxon>Kitasatosporales</taxon>
        <taxon>Streptomycetaceae</taxon>
        <taxon>Streptomyces</taxon>
        <taxon>Streptomyces griseoincarnatus group</taxon>
    </lineage>
</organism>
<dbReference type="Gene3D" id="3.40.462.20">
    <property type="match status" value="1"/>
</dbReference>
<evidence type="ECO:0000256" key="5">
    <source>
        <dbReference type="SAM" id="MobiDB-lite"/>
    </source>
</evidence>
<accession>A0ABQ2U2F4</accession>
<dbReference type="Pfam" id="PF13577">
    <property type="entry name" value="SnoaL_4"/>
    <property type="match status" value="1"/>
</dbReference>
<dbReference type="InterPro" id="IPR016169">
    <property type="entry name" value="FAD-bd_PCMH_sub2"/>
</dbReference>
<feature type="domain" description="Berberine/berberine-like" evidence="6">
    <location>
        <begin position="476"/>
        <end position="505"/>
    </location>
</feature>
<evidence type="ECO:0000259" key="7">
    <source>
        <dbReference type="Pfam" id="PF13577"/>
    </source>
</evidence>
<keyword evidence="2" id="KW-0285">Flavoprotein</keyword>
<protein>
    <recommendedName>
        <fullName evidence="10">SnoaL-like domain-containing protein</fullName>
    </recommendedName>
</protein>
<dbReference type="SUPFAM" id="SSF48498">
    <property type="entry name" value="Tetracyclin repressor-like, C-terminal domain"/>
    <property type="match status" value="1"/>
</dbReference>
<dbReference type="Proteomes" id="UP000629911">
    <property type="component" value="Unassembled WGS sequence"/>
</dbReference>
<proteinExistence type="predicted"/>
<dbReference type="PANTHER" id="PTHR42973:SF39">
    <property type="entry name" value="FAD-BINDING PCMH-TYPE DOMAIN-CONTAINING PROTEIN"/>
    <property type="match status" value="1"/>
</dbReference>
<feature type="compositionally biased region" description="Basic residues" evidence="5">
    <location>
        <begin position="162"/>
        <end position="175"/>
    </location>
</feature>
<dbReference type="InterPro" id="IPR050416">
    <property type="entry name" value="FAD-linked_Oxidoreductase"/>
</dbReference>
<gene>
    <name evidence="8" type="ORF">GCM10010287_36950</name>
</gene>
<dbReference type="Gene3D" id="1.10.357.10">
    <property type="entry name" value="Tetracycline Repressor, domain 2"/>
    <property type="match status" value="1"/>
</dbReference>
<name>A0ABQ2U2F4_9ACTN</name>
<keyword evidence="3" id="KW-0274">FAD</keyword>
<dbReference type="PANTHER" id="PTHR42973">
    <property type="entry name" value="BINDING OXIDOREDUCTASE, PUTATIVE (AFU_ORTHOLOGUE AFUA_1G17690)-RELATED"/>
    <property type="match status" value="1"/>
</dbReference>
<dbReference type="Pfam" id="PF08031">
    <property type="entry name" value="BBE"/>
    <property type="match status" value="1"/>
</dbReference>
<dbReference type="SUPFAM" id="SSF54427">
    <property type="entry name" value="NTF2-like"/>
    <property type="match status" value="1"/>
</dbReference>
<reference evidence="9" key="1">
    <citation type="journal article" date="2019" name="Int. J. Syst. Evol. Microbiol.">
        <title>The Global Catalogue of Microorganisms (GCM) 10K type strain sequencing project: providing services to taxonomists for standard genome sequencing and annotation.</title>
        <authorList>
            <consortium name="The Broad Institute Genomics Platform"/>
            <consortium name="The Broad Institute Genome Sequencing Center for Infectious Disease"/>
            <person name="Wu L."/>
            <person name="Ma J."/>
        </authorList>
    </citation>
    <scope>NUCLEOTIDE SEQUENCE [LARGE SCALE GENOMIC DNA]</scope>
    <source>
        <strain evidence="9">JCM 4422</strain>
    </source>
</reference>
<dbReference type="Gene3D" id="3.10.450.50">
    <property type="match status" value="1"/>
</dbReference>
<keyword evidence="4" id="KW-0560">Oxidoreductase</keyword>
<dbReference type="InterPro" id="IPR032710">
    <property type="entry name" value="NTF2-like_dom_sf"/>
</dbReference>
<feature type="domain" description="SnoaL-like" evidence="7">
    <location>
        <begin position="519"/>
        <end position="653"/>
    </location>
</feature>